<evidence type="ECO:0000256" key="3">
    <source>
        <dbReference type="SAM" id="SignalP"/>
    </source>
</evidence>
<sequence>MLVRSLTFATLIAIAGPLLAADSDAPLAKELGKARPLVIIAPSTADPTLRGLNQALEDPATRAGFTERNLVLYSVANMMGKREDKNLEQQATMALIRELKLGASKGTKVILVGKDGERHILKDDDSGEKIDPQVIFKAVDELPASEKAVTAPEPVASVPEPAPKESKPGKSAKPAKPAAPPKPLDD</sequence>
<proteinExistence type="predicted"/>
<gene>
    <name evidence="5" type="ORF">RAH46_12520</name>
</gene>
<evidence type="ECO:0000256" key="1">
    <source>
        <dbReference type="ARBA" id="ARBA00022729"/>
    </source>
</evidence>
<feature type="chain" id="PRO_5045505686" evidence="3">
    <location>
        <begin position="21"/>
        <end position="186"/>
    </location>
</feature>
<keyword evidence="6" id="KW-1185">Reference proteome</keyword>
<organism evidence="5 6">
    <name type="scientific">Pseudomonas entomophila</name>
    <dbReference type="NCBI Taxonomy" id="312306"/>
    <lineage>
        <taxon>Bacteria</taxon>
        <taxon>Pseudomonadati</taxon>
        <taxon>Pseudomonadota</taxon>
        <taxon>Gammaproteobacteria</taxon>
        <taxon>Pseudomonadales</taxon>
        <taxon>Pseudomonadaceae</taxon>
        <taxon>Pseudomonas</taxon>
    </lineage>
</organism>
<dbReference type="RefSeq" id="WP_011534495.1">
    <property type="nucleotide sequence ID" value="NZ_CP132921.1"/>
</dbReference>
<evidence type="ECO:0000259" key="4">
    <source>
        <dbReference type="Pfam" id="PF13778"/>
    </source>
</evidence>
<evidence type="ECO:0000256" key="2">
    <source>
        <dbReference type="SAM" id="MobiDB-lite"/>
    </source>
</evidence>
<feature type="compositionally biased region" description="Pro residues" evidence="2">
    <location>
        <begin position="177"/>
        <end position="186"/>
    </location>
</feature>
<evidence type="ECO:0000313" key="6">
    <source>
        <dbReference type="Proteomes" id="UP001183127"/>
    </source>
</evidence>
<feature type="domain" description="DUF4174" evidence="4">
    <location>
        <begin position="26"/>
        <end position="146"/>
    </location>
</feature>
<dbReference type="InterPro" id="IPR025232">
    <property type="entry name" value="DUF4174"/>
</dbReference>
<reference evidence="5 6" key="1">
    <citation type="submission" date="2023-08" db="EMBL/GenBank/DDBJ databases">
        <title>Complete Genome Sequence of Pseudomonas entomophila TVIN A01.</title>
        <authorList>
            <person name="Shelke T."/>
            <person name="Mahar N.S."/>
            <person name="Gupta I."/>
            <person name="Gupta V."/>
        </authorList>
    </citation>
    <scope>NUCLEOTIDE SEQUENCE [LARGE SCALE GENOMIC DNA]</scope>
    <source>
        <strain evidence="5 6">TVIN-A01</strain>
    </source>
</reference>
<name>A0ABY9QVQ1_9PSED</name>
<feature type="region of interest" description="Disordered" evidence="2">
    <location>
        <begin position="141"/>
        <end position="186"/>
    </location>
</feature>
<keyword evidence="1 3" id="KW-0732">Signal</keyword>
<dbReference type="GeneID" id="32806440"/>
<protein>
    <submittedName>
        <fullName evidence="5">DUF4174 domain-containing protein</fullName>
    </submittedName>
</protein>
<dbReference type="Pfam" id="PF13778">
    <property type="entry name" value="DUF4174"/>
    <property type="match status" value="1"/>
</dbReference>
<dbReference type="Proteomes" id="UP001183127">
    <property type="component" value="Chromosome"/>
</dbReference>
<feature type="signal peptide" evidence="3">
    <location>
        <begin position="1"/>
        <end position="20"/>
    </location>
</feature>
<dbReference type="EMBL" id="CP132921">
    <property type="protein sequence ID" value="WMW08125.1"/>
    <property type="molecule type" value="Genomic_DNA"/>
</dbReference>
<feature type="compositionally biased region" description="Low complexity" evidence="2">
    <location>
        <begin position="148"/>
        <end position="159"/>
    </location>
</feature>
<accession>A0ABY9QVQ1</accession>
<evidence type="ECO:0000313" key="5">
    <source>
        <dbReference type="EMBL" id="WMW08125.1"/>
    </source>
</evidence>